<dbReference type="PROSITE" id="PS50026">
    <property type="entry name" value="EGF_3"/>
    <property type="match status" value="5"/>
</dbReference>
<evidence type="ECO:0000256" key="8">
    <source>
        <dbReference type="ARBA" id="ARBA00023180"/>
    </source>
</evidence>
<evidence type="ECO:0000259" key="10">
    <source>
        <dbReference type="PROSITE" id="PS50026"/>
    </source>
</evidence>
<dbReference type="FunFam" id="3.90.290.10:FF:000011">
    <property type="entry name" value="Fibrillin 2"/>
    <property type="match status" value="1"/>
</dbReference>
<evidence type="ECO:0000256" key="3">
    <source>
        <dbReference type="ARBA" id="ARBA00022530"/>
    </source>
</evidence>
<feature type="domain" description="EGF-like" evidence="10">
    <location>
        <begin position="279"/>
        <end position="315"/>
    </location>
</feature>
<dbReference type="PROSITE" id="PS51364">
    <property type="entry name" value="TB"/>
    <property type="match status" value="1"/>
</dbReference>
<dbReference type="PANTHER" id="PTHR47333:SF5">
    <property type="entry name" value="FIBRILLIN-3"/>
    <property type="match status" value="1"/>
</dbReference>
<dbReference type="InterPro" id="IPR017878">
    <property type="entry name" value="TB_dom"/>
</dbReference>
<keyword evidence="2" id="KW-0964">Secreted</keyword>
<keyword evidence="8" id="KW-0325">Glycoprotein</keyword>
<dbReference type="FunFam" id="2.10.25.10:FF:000003">
    <property type="entry name" value="fibrillin-1 isoform X1"/>
    <property type="match status" value="1"/>
</dbReference>
<evidence type="ECO:0000256" key="4">
    <source>
        <dbReference type="ARBA" id="ARBA00022536"/>
    </source>
</evidence>
<keyword evidence="5" id="KW-0732">Signal</keyword>
<dbReference type="FunFam" id="2.10.25.10:FF:000107">
    <property type="entry name" value="Fibrillin 2"/>
    <property type="match status" value="1"/>
</dbReference>
<dbReference type="Pfam" id="PF00683">
    <property type="entry name" value="TB"/>
    <property type="match status" value="1"/>
</dbReference>
<gene>
    <name evidence="12" type="ORF">scyTo_0014819</name>
</gene>
<feature type="non-terminal residue" evidence="12">
    <location>
        <position position="1"/>
    </location>
</feature>
<reference evidence="12 13" key="1">
    <citation type="journal article" date="2018" name="Nat. Ecol. Evol.">
        <title>Shark genomes provide insights into elasmobranch evolution and the origin of vertebrates.</title>
        <authorList>
            <person name="Hara Y"/>
            <person name="Yamaguchi K"/>
            <person name="Onimaru K"/>
            <person name="Kadota M"/>
            <person name="Koyanagi M"/>
            <person name="Keeley SD"/>
            <person name="Tatsumi K"/>
            <person name="Tanaka K"/>
            <person name="Motone F"/>
            <person name="Kageyama Y"/>
            <person name="Nozu R"/>
            <person name="Adachi N"/>
            <person name="Nishimura O"/>
            <person name="Nakagawa R"/>
            <person name="Tanegashima C"/>
            <person name="Kiyatake I"/>
            <person name="Matsumoto R"/>
            <person name="Murakumo K"/>
            <person name="Nishida K"/>
            <person name="Terakita A"/>
            <person name="Kuratani S"/>
            <person name="Sato K"/>
            <person name="Hyodo S Kuraku.S."/>
        </authorList>
    </citation>
    <scope>NUCLEOTIDE SEQUENCE [LARGE SCALE GENOMIC DNA]</scope>
</reference>
<proteinExistence type="predicted"/>
<dbReference type="FunFam" id="2.10.25.10:FF:000010">
    <property type="entry name" value="Pro-epidermal growth factor"/>
    <property type="match status" value="2"/>
</dbReference>
<keyword evidence="7" id="KW-1015">Disulfide bond</keyword>
<name>A0A401NVG5_SCYTO</name>
<evidence type="ECO:0008006" key="14">
    <source>
        <dbReference type="Google" id="ProtNLM"/>
    </source>
</evidence>
<feature type="domain" description="EGF-like" evidence="10">
    <location>
        <begin position="196"/>
        <end position="233"/>
    </location>
</feature>
<comment type="subcellular location">
    <subcellularLocation>
        <location evidence="1">Secreted</location>
        <location evidence="1">Extracellular space</location>
        <location evidence="1">Extracellular matrix</location>
    </subcellularLocation>
</comment>
<keyword evidence="4 9" id="KW-0245">EGF-like domain</keyword>
<accession>A0A401NVG5</accession>
<dbReference type="Gene3D" id="3.90.290.10">
    <property type="entry name" value="TGF-beta binding (TB) domain"/>
    <property type="match status" value="1"/>
</dbReference>
<dbReference type="InterPro" id="IPR000152">
    <property type="entry name" value="EGF-type_Asp/Asn_hydroxyl_site"/>
</dbReference>
<dbReference type="SUPFAM" id="SSF57184">
    <property type="entry name" value="Growth factor receptor domain"/>
    <property type="match status" value="2"/>
</dbReference>
<dbReference type="STRING" id="75743.A0A401NVG5"/>
<dbReference type="FunFam" id="2.10.25.10:FF:000087">
    <property type="entry name" value="Fibrillin 2"/>
    <property type="match status" value="1"/>
</dbReference>
<dbReference type="FunFam" id="2.10.25.10:FF:000023">
    <property type="entry name" value="Fibrillin 2"/>
    <property type="match status" value="1"/>
</dbReference>
<evidence type="ECO:0000256" key="2">
    <source>
        <dbReference type="ARBA" id="ARBA00022525"/>
    </source>
</evidence>
<protein>
    <recommendedName>
        <fullName evidence="14">Fibrillin 1</fullName>
    </recommendedName>
</protein>
<dbReference type="OMA" id="NGHCINI"/>
<feature type="domain" description="EGF-like" evidence="10">
    <location>
        <begin position="238"/>
        <end position="278"/>
    </location>
</feature>
<dbReference type="SUPFAM" id="SSF57196">
    <property type="entry name" value="EGF/Laminin"/>
    <property type="match status" value="1"/>
</dbReference>
<evidence type="ECO:0000256" key="5">
    <source>
        <dbReference type="ARBA" id="ARBA00022729"/>
    </source>
</evidence>
<dbReference type="SUPFAM" id="SSF57581">
    <property type="entry name" value="TB module/8-cys domain"/>
    <property type="match status" value="1"/>
</dbReference>
<evidence type="ECO:0000313" key="13">
    <source>
        <dbReference type="Proteomes" id="UP000288216"/>
    </source>
</evidence>
<evidence type="ECO:0000313" key="12">
    <source>
        <dbReference type="EMBL" id="GCB64860.1"/>
    </source>
</evidence>
<evidence type="ECO:0000256" key="7">
    <source>
        <dbReference type="ARBA" id="ARBA00023157"/>
    </source>
</evidence>
<dbReference type="Proteomes" id="UP000288216">
    <property type="component" value="Unassembled WGS sequence"/>
</dbReference>
<dbReference type="PANTHER" id="PTHR47333">
    <property type="entry name" value="VON WILLEBRAND FACTOR C AND EGF DOMAIN-CONTAINING PROTEIN"/>
    <property type="match status" value="1"/>
</dbReference>
<evidence type="ECO:0000256" key="9">
    <source>
        <dbReference type="PROSITE-ProRule" id="PRU00076"/>
    </source>
</evidence>
<dbReference type="InterPro" id="IPR049883">
    <property type="entry name" value="NOTCH1_EGF-like"/>
</dbReference>
<comment type="caution">
    <text evidence="9">Lacks conserved residue(s) required for the propagation of feature annotation.</text>
</comment>
<dbReference type="InterPro" id="IPR018097">
    <property type="entry name" value="EGF_Ca-bd_CS"/>
</dbReference>
<dbReference type="GO" id="GO:0005509">
    <property type="term" value="F:calcium ion binding"/>
    <property type="evidence" value="ECO:0007669"/>
    <property type="project" value="InterPro"/>
</dbReference>
<dbReference type="PROSITE" id="PS01186">
    <property type="entry name" value="EGF_2"/>
    <property type="match status" value="4"/>
</dbReference>
<dbReference type="EMBL" id="BFAA01008106">
    <property type="protein sequence ID" value="GCB64860.1"/>
    <property type="molecule type" value="Genomic_DNA"/>
</dbReference>
<comment type="caution">
    <text evidence="12">The sequence shown here is derived from an EMBL/GenBank/DDBJ whole genome shotgun (WGS) entry which is preliminary data.</text>
</comment>
<feature type="domain" description="EGF-like" evidence="10">
    <location>
        <begin position="85"/>
        <end position="126"/>
    </location>
</feature>
<evidence type="ECO:0000256" key="1">
    <source>
        <dbReference type="ARBA" id="ARBA00004498"/>
    </source>
</evidence>
<keyword evidence="6" id="KW-0677">Repeat</keyword>
<dbReference type="AlphaFoldDB" id="A0A401NVG5"/>
<sequence length="537" mass="59227">INECSLNPLLCAFRCINTYGSYECTCPGGYTLRDDRKMCKDLDECSVGFHDCESRGMTCKNLIGTFMCICPPGMMRRPDGEGCMDENECRTKPGICQNGRCINTVGSYQCDCNEGFLESPSATECLDNRQGFCFIEALQTMCQMSSTNRNLVTKSECCCNGGRGWGNQCELCPLPGTARYKKMCPHGPGYATDGRDIDECRVIPNLCKNGQCINTMGSFRCFCNIGYTTDLTATSCVDLDECVQSPKPCNFICKNSEGSYQCSCPRGYILQADGKTCRDENECSNPTACGAASCYNTLGSYKCLCPSGFDFDQYAGGCQDVNECSVSGNPCSYGCSNTDGGYLCGCPGGYFRVGQGHCISGMGFGNGQYLPVEEEEADAENVLSPETCYECKINGYPKRGRHRRSTNDTESHEDHKISLASLDIDTPIPLNVNISEMGIHDHIMEFLPAIEPLENHVRYTISSGNEASFFRIHQKNGLSYLHLSRKKAIQGKYTLEISSVPLYRKKDLLKLEDENDVDYLVGDIGEALRLKLQIHLL</sequence>
<dbReference type="PROSITE" id="PS00010">
    <property type="entry name" value="ASX_HYDROXYL"/>
    <property type="match status" value="5"/>
</dbReference>
<dbReference type="CDD" id="cd00054">
    <property type="entry name" value="EGF_CA"/>
    <property type="match status" value="5"/>
</dbReference>
<dbReference type="CDD" id="cd11304">
    <property type="entry name" value="Cadherin_repeat"/>
    <property type="match status" value="1"/>
</dbReference>
<dbReference type="Pfam" id="PF07645">
    <property type="entry name" value="EGF_CA"/>
    <property type="match status" value="6"/>
</dbReference>
<dbReference type="Gene3D" id="2.10.25.10">
    <property type="entry name" value="Laminin"/>
    <property type="match status" value="7"/>
</dbReference>
<keyword evidence="13" id="KW-1185">Reference proteome</keyword>
<keyword evidence="3" id="KW-0272">Extracellular matrix</keyword>
<dbReference type="SMART" id="SM00181">
    <property type="entry name" value="EGF"/>
    <property type="match status" value="7"/>
</dbReference>
<dbReference type="FunFam" id="2.10.25.10:FF:000196">
    <property type="entry name" value="Fibrillin 2"/>
    <property type="match status" value="1"/>
</dbReference>
<evidence type="ECO:0000256" key="6">
    <source>
        <dbReference type="ARBA" id="ARBA00022737"/>
    </source>
</evidence>
<feature type="domain" description="EGF-like" evidence="10">
    <location>
        <begin position="41"/>
        <end position="84"/>
    </location>
</feature>
<dbReference type="PROSITE" id="PS01187">
    <property type="entry name" value="EGF_CA"/>
    <property type="match status" value="3"/>
</dbReference>
<dbReference type="InterPro" id="IPR052080">
    <property type="entry name" value="vWF_C/EGF_Fibrillin"/>
</dbReference>
<organism evidence="12 13">
    <name type="scientific">Scyliorhinus torazame</name>
    <name type="common">Cloudy catshark</name>
    <name type="synonym">Catulus torazame</name>
    <dbReference type="NCBI Taxonomy" id="75743"/>
    <lineage>
        <taxon>Eukaryota</taxon>
        <taxon>Metazoa</taxon>
        <taxon>Chordata</taxon>
        <taxon>Craniata</taxon>
        <taxon>Vertebrata</taxon>
        <taxon>Chondrichthyes</taxon>
        <taxon>Elasmobranchii</taxon>
        <taxon>Galeomorphii</taxon>
        <taxon>Galeoidea</taxon>
        <taxon>Carcharhiniformes</taxon>
        <taxon>Scyliorhinidae</taxon>
        <taxon>Scyliorhinus</taxon>
    </lineage>
</organism>
<feature type="domain" description="TB" evidence="11">
    <location>
        <begin position="131"/>
        <end position="184"/>
    </location>
</feature>
<dbReference type="InterPro" id="IPR001881">
    <property type="entry name" value="EGF-like_Ca-bd_dom"/>
</dbReference>
<dbReference type="InterPro" id="IPR036773">
    <property type="entry name" value="TB_dom_sf"/>
</dbReference>
<dbReference type="InterPro" id="IPR000742">
    <property type="entry name" value="EGF"/>
</dbReference>
<dbReference type="OrthoDB" id="4062651at2759"/>
<evidence type="ECO:0000259" key="11">
    <source>
        <dbReference type="PROSITE" id="PS51364"/>
    </source>
</evidence>
<dbReference type="Pfam" id="PF14670">
    <property type="entry name" value="FXa_inhibition"/>
    <property type="match status" value="1"/>
</dbReference>
<dbReference type="InterPro" id="IPR009030">
    <property type="entry name" value="Growth_fac_rcpt_cys_sf"/>
</dbReference>
<dbReference type="SMART" id="SM00179">
    <property type="entry name" value="EGF_CA"/>
    <property type="match status" value="7"/>
</dbReference>